<proteinExistence type="predicted"/>
<dbReference type="InterPro" id="IPR036397">
    <property type="entry name" value="RNaseH_sf"/>
</dbReference>
<feature type="domain" description="Integrase catalytic" evidence="2">
    <location>
        <begin position="452"/>
        <end position="644"/>
    </location>
</feature>
<name>A0A926ZJK7_9CYAN</name>
<dbReference type="AlphaFoldDB" id="A0A926ZJK7"/>
<dbReference type="Proteomes" id="UP000641646">
    <property type="component" value="Unassembled WGS sequence"/>
</dbReference>
<feature type="region of interest" description="Disordered" evidence="1">
    <location>
        <begin position="828"/>
        <end position="847"/>
    </location>
</feature>
<evidence type="ECO:0000313" key="3">
    <source>
        <dbReference type="EMBL" id="MBD2184794.1"/>
    </source>
</evidence>
<dbReference type="Pfam" id="PF09299">
    <property type="entry name" value="Mu-transpos_C"/>
    <property type="match status" value="1"/>
</dbReference>
<sequence length="847" mass="97690">MLSYDQFVQWCQNLALTEQTIQQIAHIRNSPPSRRVHSRAGNVSGRYPSRKMGLTIQFESHRNELAAIYEMEYDSSVLEYYDQPPPFKLLYEAKNGRQIGVLHTPDFFVIRIHTCGWEEWKTAEELERLGTQMPNRYQKQPDGSWRCPPGETHAQNFGLYYRVRSGAEINWNLQRNLLFLEDYFRTDSYPQNEQTTQKITALISAIPGITLAELFNQGIKPDDIYALIASEKVYADLQIAPLASQPERIQIFPDILTSKNFQRHERKTQLIQTEELPLPKASLTVNNHLNDILTSASEKDCTEANRRYQIIAPYLQGSAPSFESVPKRTFYRWVNQWRKAETLYGSGYMGLLPKSHLRGNRRTKLPPATVNLLEEFIANDYETLKQKGKLASYSSFQKACSEQGILAPSYKTFALATQLRPQQEQITKRQGHRAAYKHETFHWELELTTPRHGDRPFEICHIDHTELDIELISSRTSVNLGRPWATFLTDAYSRRILAIYLTFDPPSYRSCMMVMRECVRRHSRLPQSVVVDGAKEFMSVYFERLLAAYECTKKTRPAAKPRFGSVCERLFGTANTMFIHNLQGNTQITRQNRQVTKAVNPRNQAVWTLGSLYQNLCDWAYEFYDNKEHPALGKSPRIAYEEGLILSGNRPQKLISYDETFRILTLPTTTKGTAKVIPNQGVKINHIYYWHNSFRSRTVEKTQVPVRYDPFDASCAYAYVKGQWVSCISQHYSSFHGRSEREIIAASEELRKQYKNHSQNFSINAKALAEFLASTQATEAVLLQRLRDAEAKDVLSTMETSLHNLTPERVPIPTQLHNAIPFKAEIDYSATPDTSSDSEIQPYDEFW</sequence>
<evidence type="ECO:0000259" key="2">
    <source>
        <dbReference type="PROSITE" id="PS50994"/>
    </source>
</evidence>
<dbReference type="EMBL" id="JACJPW010000095">
    <property type="protein sequence ID" value="MBD2184794.1"/>
    <property type="molecule type" value="Genomic_DNA"/>
</dbReference>
<dbReference type="RefSeq" id="WP_190471891.1">
    <property type="nucleotide sequence ID" value="NZ_JACJPW010000095.1"/>
</dbReference>
<organism evidence="3 4">
    <name type="scientific">Aerosakkonema funiforme FACHB-1375</name>
    <dbReference type="NCBI Taxonomy" id="2949571"/>
    <lineage>
        <taxon>Bacteria</taxon>
        <taxon>Bacillati</taxon>
        <taxon>Cyanobacteriota</taxon>
        <taxon>Cyanophyceae</taxon>
        <taxon>Oscillatoriophycideae</taxon>
        <taxon>Aerosakkonematales</taxon>
        <taxon>Aerosakkonemataceae</taxon>
        <taxon>Aerosakkonema</taxon>
    </lineage>
</organism>
<dbReference type="Gene3D" id="3.30.420.10">
    <property type="entry name" value="Ribonuclease H-like superfamily/Ribonuclease H"/>
    <property type="match status" value="1"/>
</dbReference>
<dbReference type="PROSITE" id="PS50994">
    <property type="entry name" value="INTEGRASE"/>
    <property type="match status" value="1"/>
</dbReference>
<dbReference type="InterPro" id="IPR015378">
    <property type="entry name" value="Transposase-like_Mu_C"/>
</dbReference>
<evidence type="ECO:0000256" key="1">
    <source>
        <dbReference type="SAM" id="MobiDB-lite"/>
    </source>
</evidence>
<protein>
    <submittedName>
        <fullName evidence="3">DDE-type integrase/transposase/recombinase</fullName>
    </submittedName>
</protein>
<dbReference type="GO" id="GO:0003676">
    <property type="term" value="F:nucleic acid binding"/>
    <property type="evidence" value="ECO:0007669"/>
    <property type="project" value="InterPro"/>
</dbReference>
<dbReference type="InterPro" id="IPR001584">
    <property type="entry name" value="Integrase_cat-core"/>
</dbReference>
<keyword evidence="4" id="KW-1185">Reference proteome</keyword>
<evidence type="ECO:0000313" key="4">
    <source>
        <dbReference type="Proteomes" id="UP000641646"/>
    </source>
</evidence>
<dbReference type="InterPro" id="IPR012337">
    <property type="entry name" value="RNaseH-like_sf"/>
</dbReference>
<reference evidence="3" key="1">
    <citation type="journal article" date="2015" name="ISME J.">
        <title>Draft Genome Sequence of Streptomyces incarnatus NRRL8089, which Produces the Nucleoside Antibiotic Sinefungin.</title>
        <authorList>
            <person name="Oshima K."/>
            <person name="Hattori M."/>
            <person name="Shimizu H."/>
            <person name="Fukuda K."/>
            <person name="Nemoto M."/>
            <person name="Inagaki K."/>
            <person name="Tamura T."/>
        </authorList>
    </citation>
    <scope>NUCLEOTIDE SEQUENCE</scope>
    <source>
        <strain evidence="3">FACHB-1375</strain>
    </source>
</reference>
<dbReference type="GO" id="GO:0015074">
    <property type="term" value="P:DNA integration"/>
    <property type="evidence" value="ECO:0007669"/>
    <property type="project" value="InterPro"/>
</dbReference>
<reference evidence="3" key="2">
    <citation type="submission" date="2020-08" db="EMBL/GenBank/DDBJ databases">
        <authorList>
            <person name="Chen M."/>
            <person name="Teng W."/>
            <person name="Zhao L."/>
            <person name="Hu C."/>
            <person name="Zhou Y."/>
            <person name="Han B."/>
            <person name="Song L."/>
            <person name="Shu W."/>
        </authorList>
    </citation>
    <scope>NUCLEOTIDE SEQUENCE</scope>
    <source>
        <strain evidence="3">FACHB-1375</strain>
    </source>
</reference>
<gene>
    <name evidence="3" type="ORF">H6G03_27610</name>
</gene>
<dbReference type="SUPFAM" id="SSF53098">
    <property type="entry name" value="Ribonuclease H-like"/>
    <property type="match status" value="1"/>
</dbReference>
<comment type="caution">
    <text evidence="3">The sequence shown here is derived from an EMBL/GenBank/DDBJ whole genome shotgun (WGS) entry which is preliminary data.</text>
</comment>
<accession>A0A926ZJK7</accession>